<dbReference type="PANTHER" id="PTHR13939">
    <property type="entry name" value="NICOTINAMIDE-NUCLEOTIDE AMIDOHYDROLASE PNCC"/>
    <property type="match status" value="1"/>
</dbReference>
<dbReference type="SMART" id="SM00852">
    <property type="entry name" value="MoCF_biosynth"/>
    <property type="match status" value="1"/>
</dbReference>
<accession>A0A1G6ZFZ5</accession>
<dbReference type="InterPro" id="IPR001453">
    <property type="entry name" value="MoaB/Mog_dom"/>
</dbReference>
<dbReference type="NCBIfam" id="TIGR00199">
    <property type="entry name" value="PncC_domain"/>
    <property type="match status" value="1"/>
</dbReference>
<reference evidence="3 4" key="1">
    <citation type="submission" date="2016-10" db="EMBL/GenBank/DDBJ databases">
        <authorList>
            <person name="de Groot N.N."/>
        </authorList>
    </citation>
    <scope>NUCLEOTIDE SEQUENCE [LARGE SCALE GENOMIC DNA]</scope>
    <source>
        <strain evidence="3 4">DSM 20475</strain>
    </source>
</reference>
<dbReference type="Gene3D" id="3.30.70.2860">
    <property type="match status" value="1"/>
</dbReference>
<dbReference type="Pfam" id="PF00994">
    <property type="entry name" value="MoCF_biosynth"/>
    <property type="match status" value="1"/>
</dbReference>
<dbReference type="OrthoDB" id="9801454at2"/>
<dbReference type="EMBL" id="FNAF01000013">
    <property type="protein sequence ID" value="SDE01381.1"/>
    <property type="molecule type" value="Genomic_DNA"/>
</dbReference>
<feature type="domain" description="MoaB/Mog" evidence="2">
    <location>
        <begin position="4"/>
        <end position="170"/>
    </location>
</feature>
<dbReference type="AlphaFoldDB" id="A0A1G6ZFZ5"/>
<dbReference type="PANTHER" id="PTHR13939:SF0">
    <property type="entry name" value="NMN AMIDOHYDROLASE-LIKE PROTEIN YFAY"/>
    <property type="match status" value="1"/>
</dbReference>
<dbReference type="PIRSF" id="PIRSF006728">
    <property type="entry name" value="CinA"/>
    <property type="match status" value="1"/>
</dbReference>
<dbReference type="NCBIfam" id="NF001813">
    <property type="entry name" value="PRK00549.1"/>
    <property type="match status" value="1"/>
</dbReference>
<dbReference type="CDD" id="cd00885">
    <property type="entry name" value="cinA"/>
    <property type="match status" value="1"/>
</dbReference>
<gene>
    <name evidence="1" type="primary">cinA</name>
    <name evidence="3" type="ORF">SAMN04489866_11311</name>
</gene>
<dbReference type="NCBIfam" id="TIGR00177">
    <property type="entry name" value="molyb_syn"/>
    <property type="match status" value="1"/>
</dbReference>
<evidence type="ECO:0000313" key="3">
    <source>
        <dbReference type="EMBL" id="SDE01381.1"/>
    </source>
</evidence>
<dbReference type="HAMAP" id="MF_00226_B">
    <property type="entry name" value="CinA_B"/>
    <property type="match status" value="1"/>
</dbReference>
<proteinExistence type="inferred from homology"/>
<dbReference type="Gene3D" id="3.40.980.10">
    <property type="entry name" value="MoaB/Mog-like domain"/>
    <property type="match status" value="1"/>
</dbReference>
<dbReference type="Pfam" id="PF18146">
    <property type="entry name" value="CinA_KH"/>
    <property type="match status" value="1"/>
</dbReference>
<dbReference type="InterPro" id="IPR008135">
    <property type="entry name" value="Competence-induced_CinA"/>
</dbReference>
<evidence type="ECO:0000259" key="2">
    <source>
        <dbReference type="SMART" id="SM00852"/>
    </source>
</evidence>
<dbReference type="InterPro" id="IPR036425">
    <property type="entry name" value="MoaB/Mog-like_dom_sf"/>
</dbReference>
<dbReference type="STRING" id="2741.SAMN04489866_11311"/>
<dbReference type="InterPro" id="IPR036653">
    <property type="entry name" value="CinA-like_C"/>
</dbReference>
<name>A0A1G6ZFZ5_PEPNI</name>
<comment type="similarity">
    <text evidence="1">Belongs to the CinA family.</text>
</comment>
<evidence type="ECO:0000313" key="4">
    <source>
        <dbReference type="Proteomes" id="UP000198995"/>
    </source>
</evidence>
<dbReference type="RefSeq" id="WP_159428056.1">
    <property type="nucleotide sequence ID" value="NZ_FNAF01000013.1"/>
</dbReference>
<dbReference type="SUPFAM" id="SSF142433">
    <property type="entry name" value="CinA-like"/>
    <property type="match status" value="1"/>
</dbReference>
<dbReference type="InterPro" id="IPR008136">
    <property type="entry name" value="CinA_C"/>
</dbReference>
<dbReference type="InterPro" id="IPR050101">
    <property type="entry name" value="CinA"/>
</dbReference>
<dbReference type="InterPro" id="IPR041424">
    <property type="entry name" value="CinA_KH"/>
</dbReference>
<dbReference type="Gene3D" id="3.90.950.20">
    <property type="entry name" value="CinA-like"/>
    <property type="match status" value="1"/>
</dbReference>
<evidence type="ECO:0000256" key="1">
    <source>
        <dbReference type="HAMAP-Rule" id="MF_00226"/>
    </source>
</evidence>
<sequence length="412" mass="43954">MLAEIIAVGSELANGAVINTNSAWLARALQKYGLAVTHHTIVGDHTAYLRSTIKQAQARSQWIFITGGLGPTYDDITKECVAAELNRPLHLSPSAMDHVEDFFRNRQKPMTANNRKQALVPQGGEVLENPAGLAPGIWLEEGTKTIILLPGPPHEMKATFETSVAPRLASLRQSVICTHSLHFYGIGEAELDNTLSDLMASSENPKVAPYAKGGEVELRLTAQGESPAAAEKLLAPLTLSIAERFQDNYYGKDVGHLKNALAAALSDRELTIAAAESCTGGLISKWLTDIPGSSKYYLGGICTYSETAKQHFLHVSPKTLATESAVSADTAAQMAIGARREFQTDIAVATTGIAGPGGGSAKKPVGLAYIGLATADGVKTWRFQAGSLQCKSRDAVREAVAKEAFFRILKSL</sequence>
<keyword evidence="4" id="KW-1185">Reference proteome</keyword>
<dbReference type="Pfam" id="PF02464">
    <property type="entry name" value="CinA"/>
    <property type="match status" value="1"/>
</dbReference>
<dbReference type="Proteomes" id="UP000198995">
    <property type="component" value="Unassembled WGS sequence"/>
</dbReference>
<dbReference type="NCBIfam" id="TIGR00200">
    <property type="entry name" value="cinA_nterm"/>
    <property type="match status" value="1"/>
</dbReference>
<protein>
    <recommendedName>
        <fullName evidence="1">Putative competence-damage inducible protein</fullName>
    </recommendedName>
</protein>
<dbReference type="SUPFAM" id="SSF53218">
    <property type="entry name" value="Molybdenum cofactor biosynthesis proteins"/>
    <property type="match status" value="1"/>
</dbReference>
<organism evidence="3 4">
    <name type="scientific">Peptococcus niger</name>
    <dbReference type="NCBI Taxonomy" id="2741"/>
    <lineage>
        <taxon>Bacteria</taxon>
        <taxon>Bacillati</taxon>
        <taxon>Bacillota</taxon>
        <taxon>Clostridia</taxon>
        <taxon>Eubacteriales</taxon>
        <taxon>Peptococcaceae</taxon>
        <taxon>Peptococcus</taxon>
    </lineage>
</organism>